<dbReference type="InterPro" id="IPR036388">
    <property type="entry name" value="WH-like_DNA-bd_sf"/>
</dbReference>
<dbReference type="InterPro" id="IPR000847">
    <property type="entry name" value="LysR_HTH_N"/>
</dbReference>
<evidence type="ECO:0000256" key="4">
    <source>
        <dbReference type="ARBA" id="ARBA00023163"/>
    </source>
</evidence>
<dbReference type="InterPro" id="IPR058163">
    <property type="entry name" value="LysR-type_TF_proteobact-type"/>
</dbReference>
<dbReference type="EMBL" id="JAUSZT010000003">
    <property type="protein sequence ID" value="MDQ0998932.1"/>
    <property type="molecule type" value="Genomic_DNA"/>
</dbReference>
<evidence type="ECO:0000256" key="3">
    <source>
        <dbReference type="ARBA" id="ARBA00023125"/>
    </source>
</evidence>
<protein>
    <submittedName>
        <fullName evidence="6">LysR family glycine cleavage system transcriptional activator</fullName>
    </submittedName>
</protein>
<keyword evidence="2" id="KW-0805">Transcription regulation</keyword>
<dbReference type="Pfam" id="PF00126">
    <property type="entry name" value="HTH_1"/>
    <property type="match status" value="1"/>
</dbReference>
<dbReference type="PRINTS" id="PR00039">
    <property type="entry name" value="HTHLYSR"/>
</dbReference>
<keyword evidence="3" id="KW-0238">DNA-binding</keyword>
<dbReference type="RefSeq" id="WP_307284610.1">
    <property type="nucleotide sequence ID" value="NZ_JAUSZT010000003.1"/>
</dbReference>
<dbReference type="PANTHER" id="PTHR30537">
    <property type="entry name" value="HTH-TYPE TRANSCRIPTIONAL REGULATOR"/>
    <property type="match status" value="1"/>
</dbReference>
<dbReference type="PANTHER" id="PTHR30537:SF74">
    <property type="entry name" value="HTH-TYPE TRANSCRIPTIONAL REGULATOR TRPI"/>
    <property type="match status" value="1"/>
</dbReference>
<dbReference type="Gene3D" id="1.10.10.10">
    <property type="entry name" value="Winged helix-like DNA-binding domain superfamily/Winged helix DNA-binding domain"/>
    <property type="match status" value="1"/>
</dbReference>
<dbReference type="SUPFAM" id="SSF46785">
    <property type="entry name" value="Winged helix' DNA-binding domain"/>
    <property type="match status" value="1"/>
</dbReference>
<evidence type="ECO:0000313" key="6">
    <source>
        <dbReference type="EMBL" id="MDQ0998932.1"/>
    </source>
</evidence>
<dbReference type="Proteomes" id="UP001237780">
    <property type="component" value="Unassembled WGS sequence"/>
</dbReference>
<gene>
    <name evidence="6" type="ORF">QFZ34_004114</name>
</gene>
<dbReference type="SUPFAM" id="SSF53850">
    <property type="entry name" value="Periplasmic binding protein-like II"/>
    <property type="match status" value="1"/>
</dbReference>
<dbReference type="InterPro" id="IPR005119">
    <property type="entry name" value="LysR_subst-bd"/>
</dbReference>
<name>A0ABU0SE01_9HYPH</name>
<dbReference type="Gene3D" id="3.40.190.10">
    <property type="entry name" value="Periplasmic binding protein-like II"/>
    <property type="match status" value="2"/>
</dbReference>
<keyword evidence="7" id="KW-1185">Reference proteome</keyword>
<evidence type="ECO:0000256" key="2">
    <source>
        <dbReference type="ARBA" id="ARBA00023015"/>
    </source>
</evidence>
<evidence type="ECO:0000313" key="7">
    <source>
        <dbReference type="Proteomes" id="UP001237780"/>
    </source>
</evidence>
<dbReference type="CDD" id="cd08432">
    <property type="entry name" value="PBP2_GcdR_TrpI_HvrB_AmpR_like"/>
    <property type="match status" value="1"/>
</dbReference>
<reference evidence="6 7" key="1">
    <citation type="submission" date="2023-07" db="EMBL/GenBank/DDBJ databases">
        <title>Comparative genomics of wheat-associated soil bacteria to identify genetic determinants of phenazine resistance.</title>
        <authorList>
            <person name="Mouncey N."/>
        </authorList>
    </citation>
    <scope>NUCLEOTIDE SEQUENCE [LARGE SCALE GENOMIC DNA]</scope>
    <source>
        <strain evidence="6 7">W4I11</strain>
    </source>
</reference>
<dbReference type="InterPro" id="IPR036390">
    <property type="entry name" value="WH_DNA-bd_sf"/>
</dbReference>
<comment type="caution">
    <text evidence="6">The sequence shown here is derived from an EMBL/GenBank/DDBJ whole genome shotgun (WGS) entry which is preliminary data.</text>
</comment>
<organism evidence="6 7">
    <name type="scientific">Phyllobacterium ifriqiyense</name>
    <dbReference type="NCBI Taxonomy" id="314238"/>
    <lineage>
        <taxon>Bacteria</taxon>
        <taxon>Pseudomonadati</taxon>
        <taxon>Pseudomonadota</taxon>
        <taxon>Alphaproteobacteria</taxon>
        <taxon>Hyphomicrobiales</taxon>
        <taxon>Phyllobacteriaceae</taxon>
        <taxon>Phyllobacterium</taxon>
    </lineage>
</organism>
<keyword evidence="4" id="KW-0804">Transcription</keyword>
<dbReference type="Pfam" id="PF03466">
    <property type="entry name" value="LysR_substrate"/>
    <property type="match status" value="1"/>
</dbReference>
<proteinExistence type="inferred from homology"/>
<comment type="similarity">
    <text evidence="1">Belongs to the LysR transcriptional regulatory family.</text>
</comment>
<evidence type="ECO:0000256" key="1">
    <source>
        <dbReference type="ARBA" id="ARBA00009437"/>
    </source>
</evidence>
<accession>A0ABU0SE01</accession>
<dbReference type="PROSITE" id="PS50931">
    <property type="entry name" value="HTH_LYSR"/>
    <property type="match status" value="1"/>
</dbReference>
<sequence length="295" mass="32602">MTSLPLGSIRVFDSVARLQNFTKAADELNMTQSAVSYQIKLLEDFAGTPLFQRRARGVTLTPKGEVIAPVIRRALADMGETFRAIREEQNSVLVISVIHTFASNWLTPRITDFQNLHPEVSVRFDISSRLVDFSSEGIDCGIRLGRGNWPGLTSHRLLSGGFTPLASPAYLERYGRPQTPADLLQCHLITPDDNWWPVWFRQAGVEGPLTMTKPGVTIDTQQIIGGLALSGGGVGLVSSAFFQNEIESGTLVKLFDIEASTGTNYYLVYPEAGQLPAKVKFFRDWIIDCSCNTKF</sequence>
<feature type="domain" description="HTH lysR-type" evidence="5">
    <location>
        <begin position="4"/>
        <end position="61"/>
    </location>
</feature>
<evidence type="ECO:0000259" key="5">
    <source>
        <dbReference type="PROSITE" id="PS50931"/>
    </source>
</evidence>